<dbReference type="Gene3D" id="1.20.58.110">
    <property type="entry name" value="Ribosomal protein S20"/>
    <property type="match status" value="1"/>
</dbReference>
<organism evidence="9 10">
    <name type="scientific">Orenia marismortui</name>
    <dbReference type="NCBI Taxonomy" id="46469"/>
    <lineage>
        <taxon>Bacteria</taxon>
        <taxon>Bacillati</taxon>
        <taxon>Bacillota</taxon>
        <taxon>Clostridia</taxon>
        <taxon>Halanaerobiales</taxon>
        <taxon>Halobacteroidaceae</taxon>
        <taxon>Orenia</taxon>
    </lineage>
</organism>
<keyword evidence="4 8" id="KW-0694">RNA-binding</keyword>
<proteinExistence type="inferred from homology"/>
<dbReference type="Pfam" id="PF01649">
    <property type="entry name" value="Ribosomal_S20p"/>
    <property type="match status" value="1"/>
</dbReference>
<keyword evidence="6 8" id="KW-0687">Ribonucleoprotein</keyword>
<dbReference type="RefSeq" id="WP_134117140.1">
    <property type="nucleotide sequence ID" value="NZ_SOEG01000016.1"/>
</dbReference>
<dbReference type="GO" id="GO:0015935">
    <property type="term" value="C:small ribosomal subunit"/>
    <property type="evidence" value="ECO:0007669"/>
    <property type="project" value="TreeGrafter"/>
</dbReference>
<accession>A0A4V3GY92</accession>
<evidence type="ECO:0000256" key="5">
    <source>
        <dbReference type="ARBA" id="ARBA00022980"/>
    </source>
</evidence>
<dbReference type="Proteomes" id="UP000295832">
    <property type="component" value="Unassembled WGS sequence"/>
</dbReference>
<dbReference type="PANTHER" id="PTHR33398:SF1">
    <property type="entry name" value="SMALL RIBOSOMAL SUBUNIT PROTEIN BS20C"/>
    <property type="match status" value="1"/>
</dbReference>
<name>A0A4V3GY92_9FIRM</name>
<comment type="function">
    <text evidence="1 8">Binds directly to 16S ribosomal RNA.</text>
</comment>
<keyword evidence="3 8" id="KW-0699">rRNA-binding</keyword>
<dbReference type="NCBIfam" id="TIGR00029">
    <property type="entry name" value="S20"/>
    <property type="match status" value="1"/>
</dbReference>
<dbReference type="InterPro" id="IPR036510">
    <property type="entry name" value="Ribosomal_bS20_sf"/>
</dbReference>
<evidence type="ECO:0000313" key="9">
    <source>
        <dbReference type="EMBL" id="TDX51082.1"/>
    </source>
</evidence>
<keyword evidence="5 8" id="KW-0689">Ribosomal protein</keyword>
<evidence type="ECO:0000256" key="4">
    <source>
        <dbReference type="ARBA" id="ARBA00022884"/>
    </source>
</evidence>
<evidence type="ECO:0000256" key="2">
    <source>
        <dbReference type="ARBA" id="ARBA00007634"/>
    </source>
</evidence>
<comment type="similarity">
    <text evidence="2 8">Belongs to the bacterial ribosomal protein bS20 family.</text>
</comment>
<dbReference type="PANTHER" id="PTHR33398">
    <property type="entry name" value="30S RIBOSOMAL PROTEIN S20"/>
    <property type="match status" value="1"/>
</dbReference>
<evidence type="ECO:0000256" key="7">
    <source>
        <dbReference type="ARBA" id="ARBA00035136"/>
    </source>
</evidence>
<evidence type="ECO:0000256" key="8">
    <source>
        <dbReference type="HAMAP-Rule" id="MF_00500"/>
    </source>
</evidence>
<dbReference type="EMBL" id="SOEG01000016">
    <property type="protein sequence ID" value="TDX51082.1"/>
    <property type="molecule type" value="Genomic_DNA"/>
</dbReference>
<gene>
    <name evidence="8" type="primary">rpsT</name>
    <name evidence="9" type="ORF">C7959_11660</name>
</gene>
<evidence type="ECO:0000313" key="10">
    <source>
        <dbReference type="Proteomes" id="UP000295832"/>
    </source>
</evidence>
<reference evidence="9 10" key="1">
    <citation type="submission" date="2019-03" db="EMBL/GenBank/DDBJ databases">
        <title>Subsurface microbial communities from deep shales in Ohio and West Virginia, USA.</title>
        <authorList>
            <person name="Wrighton K."/>
        </authorList>
    </citation>
    <scope>NUCLEOTIDE SEQUENCE [LARGE SCALE GENOMIC DNA]</scope>
    <source>
        <strain evidence="9 10">MSL 6dP</strain>
    </source>
</reference>
<sequence length="88" mass="9793">MANSKSAKKRIRVSEKRTAINKNRKSQLKTAVKRFEEAVEAGNVEAAKEKLNTAKKIIDKTAAKGTIHKNNAARKKSKLDKLFNDLTA</sequence>
<keyword evidence="10" id="KW-1185">Reference proteome</keyword>
<dbReference type="AlphaFoldDB" id="A0A4V3GY92"/>
<evidence type="ECO:0000256" key="3">
    <source>
        <dbReference type="ARBA" id="ARBA00022730"/>
    </source>
</evidence>
<dbReference type="GO" id="GO:0006412">
    <property type="term" value="P:translation"/>
    <property type="evidence" value="ECO:0007669"/>
    <property type="project" value="UniProtKB-UniRule"/>
</dbReference>
<dbReference type="GO" id="GO:0003735">
    <property type="term" value="F:structural constituent of ribosome"/>
    <property type="evidence" value="ECO:0007669"/>
    <property type="project" value="InterPro"/>
</dbReference>
<evidence type="ECO:0000256" key="6">
    <source>
        <dbReference type="ARBA" id="ARBA00023274"/>
    </source>
</evidence>
<dbReference type="HAMAP" id="MF_00500">
    <property type="entry name" value="Ribosomal_bS20"/>
    <property type="match status" value="1"/>
</dbReference>
<protein>
    <recommendedName>
        <fullName evidence="7 8">Small ribosomal subunit protein bS20</fullName>
    </recommendedName>
</protein>
<dbReference type="GO" id="GO:0070181">
    <property type="term" value="F:small ribosomal subunit rRNA binding"/>
    <property type="evidence" value="ECO:0007669"/>
    <property type="project" value="TreeGrafter"/>
</dbReference>
<comment type="caution">
    <text evidence="9">The sequence shown here is derived from an EMBL/GenBank/DDBJ whole genome shotgun (WGS) entry which is preliminary data.</text>
</comment>
<evidence type="ECO:0000256" key="1">
    <source>
        <dbReference type="ARBA" id="ARBA00003134"/>
    </source>
</evidence>
<dbReference type="STRING" id="926561.GCA_000379025_00599"/>
<dbReference type="SUPFAM" id="SSF46992">
    <property type="entry name" value="Ribosomal protein S20"/>
    <property type="match status" value="1"/>
</dbReference>
<dbReference type="FunFam" id="1.20.58.110:FF:000001">
    <property type="entry name" value="30S ribosomal protein S20"/>
    <property type="match status" value="1"/>
</dbReference>
<dbReference type="InterPro" id="IPR002583">
    <property type="entry name" value="Ribosomal_bS20"/>
</dbReference>
<dbReference type="GO" id="GO:0005829">
    <property type="term" value="C:cytosol"/>
    <property type="evidence" value="ECO:0007669"/>
    <property type="project" value="TreeGrafter"/>
</dbReference>